<evidence type="ECO:0000313" key="8">
    <source>
        <dbReference type="Proteomes" id="UP000774326"/>
    </source>
</evidence>
<evidence type="ECO:0000256" key="3">
    <source>
        <dbReference type="ARBA" id="ARBA00022842"/>
    </source>
</evidence>
<name>A0A9P8Q8E7_WICPI</name>
<dbReference type="Gene3D" id="1.10.600.10">
    <property type="entry name" value="Farnesyl Diphosphate Synthase"/>
    <property type="match status" value="1"/>
</dbReference>
<keyword evidence="2" id="KW-0479">Metal-binding</keyword>
<dbReference type="Proteomes" id="UP000774326">
    <property type="component" value="Unassembled WGS sequence"/>
</dbReference>
<evidence type="ECO:0000256" key="2">
    <source>
        <dbReference type="ARBA" id="ARBA00022723"/>
    </source>
</evidence>
<feature type="transmembrane region" description="Helical" evidence="6">
    <location>
        <begin position="235"/>
        <end position="257"/>
    </location>
</feature>
<evidence type="ECO:0000256" key="5">
    <source>
        <dbReference type="SAM" id="MobiDB-lite"/>
    </source>
</evidence>
<dbReference type="PANTHER" id="PTHR12001:SF44">
    <property type="entry name" value="GERANYLGERANYL PYROPHOSPHATE SYNTHASE"/>
    <property type="match status" value="1"/>
</dbReference>
<feature type="region of interest" description="Disordered" evidence="5">
    <location>
        <begin position="1"/>
        <end position="54"/>
    </location>
</feature>
<sequence length="377" mass="42895">MSSRIPQSKLFQWSCPPPPPSSSSATSTATSSTTTLPDTMTKDQPETVNSTHFTPPSYDINHIISTPQWSESNEHIITAPYRYLKTIPGKQMRTKLIAMFNTVLKIPEDKLHVISNVIEMLHNASLLIDDIEDDSNLRRGKPTAHLIFGTAFVINSSNYMYFQALAELMKLQDGSKNDAEIVKIFNAELLHLHRGQALDLYWRENLVIPSEEDYINMVMNKTGGLFRLAIRLMELFTTVIPPVSGLLSLANLLGIIYQIKDDYLNLKDEKLKENKGFCEDISEGKFSFPIIHSLRSSNDLSLMGILKQRTQDDNIKEFALQYLENTNSFKYTLDSIEFFKTKAIELLTEVKNQGKENVQEEIFLAVIEKLAYCPKFN</sequence>
<dbReference type="SFLD" id="SFLDS00005">
    <property type="entry name" value="Isoprenoid_Synthase_Type_I"/>
    <property type="match status" value="1"/>
</dbReference>
<protein>
    <submittedName>
        <fullName evidence="7">Uncharacterized protein</fullName>
    </submittedName>
</protein>
<dbReference type="EMBL" id="JAEUBG010002245">
    <property type="protein sequence ID" value="KAH3684960.1"/>
    <property type="molecule type" value="Genomic_DNA"/>
</dbReference>
<keyword evidence="1 4" id="KW-0808">Transferase</keyword>
<accession>A0A9P8Q8E7</accession>
<evidence type="ECO:0000256" key="6">
    <source>
        <dbReference type="SAM" id="Phobius"/>
    </source>
</evidence>
<dbReference type="CDD" id="cd00685">
    <property type="entry name" value="Trans_IPPS_HT"/>
    <property type="match status" value="1"/>
</dbReference>
<comment type="similarity">
    <text evidence="4">Belongs to the FPP/GGPP synthase family.</text>
</comment>
<reference evidence="7" key="2">
    <citation type="submission" date="2021-01" db="EMBL/GenBank/DDBJ databases">
        <authorList>
            <person name="Schikora-Tamarit M.A."/>
        </authorList>
    </citation>
    <scope>NUCLEOTIDE SEQUENCE</scope>
    <source>
        <strain evidence="7">CBS2887</strain>
    </source>
</reference>
<keyword evidence="6" id="KW-0812">Transmembrane</keyword>
<dbReference type="GO" id="GO:0004659">
    <property type="term" value="F:prenyltransferase activity"/>
    <property type="evidence" value="ECO:0007669"/>
    <property type="project" value="InterPro"/>
</dbReference>
<dbReference type="OrthoDB" id="6921389at2759"/>
<dbReference type="InterPro" id="IPR033749">
    <property type="entry name" value="Polyprenyl_synt_CS"/>
</dbReference>
<dbReference type="PANTHER" id="PTHR12001">
    <property type="entry name" value="GERANYLGERANYL PYROPHOSPHATE SYNTHASE"/>
    <property type="match status" value="1"/>
</dbReference>
<reference evidence="7" key="1">
    <citation type="journal article" date="2021" name="Open Biol.">
        <title>Shared evolutionary footprints suggest mitochondrial oxidative damage underlies multiple complex I losses in fungi.</title>
        <authorList>
            <person name="Schikora-Tamarit M.A."/>
            <person name="Marcet-Houben M."/>
            <person name="Nosek J."/>
            <person name="Gabaldon T."/>
        </authorList>
    </citation>
    <scope>NUCLEOTIDE SEQUENCE</scope>
    <source>
        <strain evidence="7">CBS2887</strain>
    </source>
</reference>
<dbReference type="SFLD" id="SFLDG01017">
    <property type="entry name" value="Polyprenyl_Transferase_Like"/>
    <property type="match status" value="1"/>
</dbReference>
<gene>
    <name evidence="7" type="ORF">WICPIJ_004071</name>
</gene>
<proteinExistence type="inferred from homology"/>
<dbReference type="PROSITE" id="PS00444">
    <property type="entry name" value="POLYPRENYL_SYNTHASE_2"/>
    <property type="match status" value="1"/>
</dbReference>
<evidence type="ECO:0000313" key="7">
    <source>
        <dbReference type="EMBL" id="KAH3684960.1"/>
    </source>
</evidence>
<organism evidence="7 8">
    <name type="scientific">Wickerhamomyces pijperi</name>
    <name type="common">Yeast</name>
    <name type="synonym">Pichia pijperi</name>
    <dbReference type="NCBI Taxonomy" id="599730"/>
    <lineage>
        <taxon>Eukaryota</taxon>
        <taxon>Fungi</taxon>
        <taxon>Dikarya</taxon>
        <taxon>Ascomycota</taxon>
        <taxon>Saccharomycotina</taxon>
        <taxon>Saccharomycetes</taxon>
        <taxon>Phaffomycetales</taxon>
        <taxon>Wickerhamomycetaceae</taxon>
        <taxon>Wickerhamomyces</taxon>
    </lineage>
</organism>
<dbReference type="GO" id="GO:0046872">
    <property type="term" value="F:metal ion binding"/>
    <property type="evidence" value="ECO:0007669"/>
    <property type="project" value="UniProtKB-KW"/>
</dbReference>
<dbReference type="SUPFAM" id="SSF48576">
    <property type="entry name" value="Terpenoid synthases"/>
    <property type="match status" value="1"/>
</dbReference>
<evidence type="ECO:0000256" key="1">
    <source>
        <dbReference type="ARBA" id="ARBA00022679"/>
    </source>
</evidence>
<dbReference type="InterPro" id="IPR008949">
    <property type="entry name" value="Isoprenoid_synthase_dom_sf"/>
</dbReference>
<dbReference type="AlphaFoldDB" id="A0A9P8Q8E7"/>
<keyword evidence="6" id="KW-1133">Transmembrane helix</keyword>
<keyword evidence="6" id="KW-0472">Membrane</keyword>
<dbReference type="Pfam" id="PF00348">
    <property type="entry name" value="polyprenyl_synt"/>
    <property type="match status" value="1"/>
</dbReference>
<dbReference type="InterPro" id="IPR000092">
    <property type="entry name" value="Polyprenyl_synt"/>
</dbReference>
<keyword evidence="8" id="KW-1185">Reference proteome</keyword>
<dbReference type="GO" id="GO:0008299">
    <property type="term" value="P:isoprenoid biosynthetic process"/>
    <property type="evidence" value="ECO:0007669"/>
    <property type="project" value="InterPro"/>
</dbReference>
<feature type="compositionally biased region" description="Low complexity" evidence="5">
    <location>
        <begin position="22"/>
        <end position="35"/>
    </location>
</feature>
<keyword evidence="3" id="KW-0460">Magnesium</keyword>
<feature type="compositionally biased region" description="Polar residues" evidence="5">
    <location>
        <begin position="1"/>
        <end position="11"/>
    </location>
</feature>
<evidence type="ECO:0000256" key="4">
    <source>
        <dbReference type="RuleBase" id="RU004466"/>
    </source>
</evidence>
<comment type="caution">
    <text evidence="7">The sequence shown here is derived from an EMBL/GenBank/DDBJ whole genome shotgun (WGS) entry which is preliminary data.</text>
</comment>
<dbReference type="PROSITE" id="PS00723">
    <property type="entry name" value="POLYPRENYL_SYNTHASE_1"/>
    <property type="match status" value="1"/>
</dbReference>